<reference evidence="2 3" key="1">
    <citation type="submission" date="2020-08" db="EMBL/GenBank/DDBJ databases">
        <title>Genomic Encyclopedia of Type Strains, Phase IV (KMG-IV): sequencing the most valuable type-strain genomes for metagenomic binning, comparative biology and taxonomic classification.</title>
        <authorList>
            <person name="Goeker M."/>
        </authorList>
    </citation>
    <scope>NUCLEOTIDE SEQUENCE [LARGE SCALE GENOMIC DNA]</scope>
    <source>
        <strain evidence="2 3">DSM 100774</strain>
    </source>
</reference>
<protein>
    <submittedName>
        <fullName evidence="2">Uncharacterized protein</fullName>
    </submittedName>
</protein>
<dbReference type="AlphaFoldDB" id="A0A7W6K9C5"/>
<organism evidence="2 3">
    <name type="scientific">Pedobacter zeae</name>
    <dbReference type="NCBI Taxonomy" id="1737356"/>
    <lineage>
        <taxon>Bacteria</taxon>
        <taxon>Pseudomonadati</taxon>
        <taxon>Bacteroidota</taxon>
        <taxon>Sphingobacteriia</taxon>
        <taxon>Sphingobacteriales</taxon>
        <taxon>Sphingobacteriaceae</taxon>
        <taxon>Pedobacter</taxon>
    </lineage>
</organism>
<keyword evidence="1" id="KW-0812">Transmembrane</keyword>
<keyword evidence="1" id="KW-1133">Transmembrane helix</keyword>
<evidence type="ECO:0000256" key="1">
    <source>
        <dbReference type="SAM" id="Phobius"/>
    </source>
</evidence>
<keyword evidence="1" id="KW-0472">Membrane</keyword>
<name>A0A7W6K9C5_9SPHI</name>
<evidence type="ECO:0000313" key="3">
    <source>
        <dbReference type="Proteomes" id="UP000532273"/>
    </source>
</evidence>
<evidence type="ECO:0000313" key="2">
    <source>
        <dbReference type="EMBL" id="MBB4107485.1"/>
    </source>
</evidence>
<dbReference type="Proteomes" id="UP000532273">
    <property type="component" value="Unassembled WGS sequence"/>
</dbReference>
<gene>
    <name evidence="2" type="ORF">GGQ60_001466</name>
</gene>
<accession>A0A7W6K9C5</accession>
<sequence length="64" mass="7494">MIICILRSGSRAFCHMYYFGIMQFGFIPFFQNSDSDIFLKSKFIGRSKLALWWGPQATGEHWPL</sequence>
<feature type="transmembrane region" description="Helical" evidence="1">
    <location>
        <begin position="12"/>
        <end position="30"/>
    </location>
</feature>
<proteinExistence type="predicted"/>
<comment type="caution">
    <text evidence="2">The sequence shown here is derived from an EMBL/GenBank/DDBJ whole genome shotgun (WGS) entry which is preliminary data.</text>
</comment>
<dbReference type="EMBL" id="JACIEF010000002">
    <property type="protein sequence ID" value="MBB4107485.1"/>
    <property type="molecule type" value="Genomic_DNA"/>
</dbReference>